<comment type="caution">
    <text evidence="2">The sequence shown here is derived from an EMBL/GenBank/DDBJ whole genome shotgun (WGS) entry which is preliminary data.</text>
</comment>
<dbReference type="Proteomes" id="UP000257109">
    <property type="component" value="Unassembled WGS sequence"/>
</dbReference>
<evidence type="ECO:0000313" key="2">
    <source>
        <dbReference type="EMBL" id="RDY12039.1"/>
    </source>
</evidence>
<feature type="region of interest" description="Disordered" evidence="1">
    <location>
        <begin position="32"/>
        <end position="95"/>
    </location>
</feature>
<feature type="non-terminal residue" evidence="2">
    <location>
        <position position="1"/>
    </location>
</feature>
<proteinExistence type="predicted"/>
<name>A0A371IAI8_MUCPR</name>
<keyword evidence="3" id="KW-1185">Reference proteome</keyword>
<organism evidence="2 3">
    <name type="scientific">Mucuna pruriens</name>
    <name type="common">Velvet bean</name>
    <name type="synonym">Dolichos pruriens</name>
    <dbReference type="NCBI Taxonomy" id="157652"/>
    <lineage>
        <taxon>Eukaryota</taxon>
        <taxon>Viridiplantae</taxon>
        <taxon>Streptophyta</taxon>
        <taxon>Embryophyta</taxon>
        <taxon>Tracheophyta</taxon>
        <taxon>Spermatophyta</taxon>
        <taxon>Magnoliopsida</taxon>
        <taxon>eudicotyledons</taxon>
        <taxon>Gunneridae</taxon>
        <taxon>Pentapetalae</taxon>
        <taxon>rosids</taxon>
        <taxon>fabids</taxon>
        <taxon>Fabales</taxon>
        <taxon>Fabaceae</taxon>
        <taxon>Papilionoideae</taxon>
        <taxon>50 kb inversion clade</taxon>
        <taxon>NPAAA clade</taxon>
        <taxon>indigoferoid/millettioid clade</taxon>
        <taxon>Phaseoleae</taxon>
        <taxon>Mucuna</taxon>
    </lineage>
</organism>
<dbReference type="EMBL" id="QJKJ01000540">
    <property type="protein sequence ID" value="RDY12039.1"/>
    <property type="molecule type" value="Genomic_DNA"/>
</dbReference>
<dbReference type="AlphaFoldDB" id="A0A371IAI8"/>
<evidence type="ECO:0000256" key="1">
    <source>
        <dbReference type="SAM" id="MobiDB-lite"/>
    </source>
</evidence>
<feature type="compositionally biased region" description="Basic and acidic residues" evidence="1">
    <location>
        <begin position="63"/>
        <end position="95"/>
    </location>
</feature>
<evidence type="ECO:0000313" key="3">
    <source>
        <dbReference type="Proteomes" id="UP000257109"/>
    </source>
</evidence>
<accession>A0A371IAI8</accession>
<gene>
    <name evidence="2" type="ORF">CR513_03220</name>
</gene>
<reference evidence="2" key="1">
    <citation type="submission" date="2018-05" db="EMBL/GenBank/DDBJ databases">
        <title>Draft genome of Mucuna pruriens seed.</title>
        <authorList>
            <person name="Nnadi N.E."/>
            <person name="Vos R."/>
            <person name="Hasami M.H."/>
            <person name="Devisetty U.K."/>
            <person name="Aguiy J.C."/>
        </authorList>
    </citation>
    <scope>NUCLEOTIDE SEQUENCE [LARGE SCALE GENOMIC DNA]</scope>
    <source>
        <strain evidence="2">JCA_2017</strain>
    </source>
</reference>
<feature type="compositionally biased region" description="Polar residues" evidence="1">
    <location>
        <begin position="36"/>
        <end position="46"/>
    </location>
</feature>
<sequence length="128" mass="15155">MEGHNIDWKNLPPKSKVIVSYMRELGEKLEKFSKGLDSTQKDTQIVNAKRNSSDSGRSSQSSKSEKCEKHEKKRSRREERRERCERKEEEPREEELNIGKVVRLVTLEFGHYALVWYTIFGGYEEMWS</sequence>
<feature type="compositionally biased region" description="Low complexity" evidence="1">
    <location>
        <begin position="49"/>
        <end position="62"/>
    </location>
</feature>
<protein>
    <submittedName>
        <fullName evidence="2">Uncharacterized protein</fullName>
    </submittedName>
</protein>